<evidence type="ECO:0000313" key="4">
    <source>
        <dbReference type="Proteomes" id="UP000244912"/>
    </source>
</evidence>
<dbReference type="PANTHER" id="PTHR43777">
    <property type="entry name" value="MOLYBDENUM COFACTOR CYTIDYLYLTRANSFERASE"/>
    <property type="match status" value="1"/>
</dbReference>
<name>A0A2R8BQ91_9RHOB</name>
<accession>A0A2R8BQ91</accession>
<dbReference type="PANTHER" id="PTHR43777:SF1">
    <property type="entry name" value="MOLYBDENUM COFACTOR CYTIDYLYLTRANSFERASE"/>
    <property type="match status" value="1"/>
</dbReference>
<gene>
    <name evidence="3" type="ORF">PAA8504_00091</name>
</gene>
<sequence>MRGGDKCLELVGGVPLLRVLVDRAAAIGWDVAVTLRPGSERRQHLDTSTTRVVEVSDADAGMAASFRALSGIEGPLMVCLGDMPEIETADMETLIAAYDGTAPVRATAQDGTPGQPVIFPPGLVAAMARLEGDKGAQGLLKAHPPRLVPLPGQRAITDLDTPEAWSEWRARTGIRN</sequence>
<dbReference type="Pfam" id="PF12804">
    <property type="entry name" value="NTP_transf_3"/>
    <property type="match status" value="1"/>
</dbReference>
<dbReference type="InterPro" id="IPR025877">
    <property type="entry name" value="MobA-like_NTP_Trfase"/>
</dbReference>
<evidence type="ECO:0000259" key="2">
    <source>
        <dbReference type="Pfam" id="PF12804"/>
    </source>
</evidence>
<dbReference type="EMBL" id="ONZF01000001">
    <property type="protein sequence ID" value="SPJ22301.1"/>
    <property type="molecule type" value="Genomic_DNA"/>
</dbReference>
<dbReference type="AlphaFoldDB" id="A0A2R8BQ91"/>
<dbReference type="Proteomes" id="UP000244912">
    <property type="component" value="Unassembled WGS sequence"/>
</dbReference>
<keyword evidence="1" id="KW-0460">Magnesium</keyword>
<protein>
    <recommendedName>
        <fullName evidence="2">MobA-like NTP transferase domain-containing protein</fullName>
    </recommendedName>
</protein>
<keyword evidence="4" id="KW-1185">Reference proteome</keyword>
<dbReference type="Gene3D" id="3.90.550.10">
    <property type="entry name" value="Spore Coat Polysaccharide Biosynthesis Protein SpsA, Chain A"/>
    <property type="match status" value="1"/>
</dbReference>
<dbReference type="GO" id="GO:0016779">
    <property type="term" value="F:nucleotidyltransferase activity"/>
    <property type="evidence" value="ECO:0007669"/>
    <property type="project" value="UniProtKB-ARBA"/>
</dbReference>
<dbReference type="OrthoDB" id="9779263at2"/>
<dbReference type="InterPro" id="IPR029044">
    <property type="entry name" value="Nucleotide-diphossugar_trans"/>
</dbReference>
<evidence type="ECO:0000256" key="1">
    <source>
        <dbReference type="ARBA" id="ARBA00022842"/>
    </source>
</evidence>
<proteinExistence type="predicted"/>
<dbReference type="SUPFAM" id="SSF53448">
    <property type="entry name" value="Nucleotide-diphospho-sugar transferases"/>
    <property type="match status" value="1"/>
</dbReference>
<evidence type="ECO:0000313" key="3">
    <source>
        <dbReference type="EMBL" id="SPJ22301.1"/>
    </source>
</evidence>
<feature type="domain" description="MobA-like NTP transferase" evidence="2">
    <location>
        <begin position="3"/>
        <end position="143"/>
    </location>
</feature>
<organism evidence="3 4">
    <name type="scientific">Palleronia abyssalis</name>
    <dbReference type="NCBI Taxonomy" id="1501240"/>
    <lineage>
        <taxon>Bacteria</taxon>
        <taxon>Pseudomonadati</taxon>
        <taxon>Pseudomonadota</taxon>
        <taxon>Alphaproteobacteria</taxon>
        <taxon>Rhodobacterales</taxon>
        <taxon>Roseobacteraceae</taxon>
        <taxon>Palleronia</taxon>
    </lineage>
</organism>
<reference evidence="3 4" key="1">
    <citation type="submission" date="2018-03" db="EMBL/GenBank/DDBJ databases">
        <authorList>
            <person name="Keele B.F."/>
        </authorList>
    </citation>
    <scope>NUCLEOTIDE SEQUENCE [LARGE SCALE GENOMIC DNA]</scope>
    <source>
        <strain evidence="3 4">CECT 8504</strain>
    </source>
</reference>